<sequence>MTESSLLIVLRERASLQPNHPAFTFYDYERDWDGVAETATWAQLHRRSQQLACEIEACASAGDRVVILAPQSLEYVVAFLAALEAGVIAVPLSVPLAGVHDERISAVLRDASPTVILTTAAVSDTVTPYLVPDGGGAVPSVIEVDSLDVDAHRSGRRRRRRGTEIAYLQYTSGSTRTPAGVAVTHKNLAANWKQIIAGYLPDYRMPRSAVSWLPFYHDMGLMLGVCAGVLGGWPTAILSPTSFLVRPARWIQLLARYPQVLSAAPNFAFELAAARTTDDDLAGLDLSDVLYILSGAERVNETTLERFLRRFARANLPASVLRPSYGLAEATLFVATHPPGGPPEFVHFDPRKLAAGHAERCADGTPLVSYGVPQSPTVRIVDPDTATERPGGVVGEIWVRGDNVSPGYWCRPADTEQTFGATIADPTPGTPGQGWLRTGDLGFLSEGELFIVGRIKDILIVRGRNHYPDDIESTIQEISRGRAAAIAVIDDITETLAVIVETKRRGQSDGEIAERLRDLREGVVSAVSNAHGVRIEDVVLVAPGSIPITTSGKVRRAACVELYRTGGFARVD</sequence>
<comment type="similarity">
    <text evidence="1">Belongs to the ATP-dependent AMP-binding enzyme family.</text>
</comment>
<dbReference type="InterPro" id="IPR000873">
    <property type="entry name" value="AMP-dep_synth/lig_dom"/>
</dbReference>
<feature type="domain" description="AMP-binding enzyme C-terminal" evidence="6">
    <location>
        <begin position="457"/>
        <end position="565"/>
    </location>
</feature>
<dbReference type="PANTHER" id="PTHR22754">
    <property type="entry name" value="DISCO-INTERACTING PROTEIN 2 DIP2 -RELATED"/>
    <property type="match status" value="1"/>
</dbReference>
<keyword evidence="2" id="KW-0436">Ligase</keyword>
<dbReference type="NCBIfam" id="NF004509">
    <property type="entry name" value="PRK05850.1"/>
    <property type="match status" value="1"/>
</dbReference>
<dbReference type="FunFam" id="3.40.50.12780:FF:000013">
    <property type="entry name" value="Long-chain-fatty-acid--AMP ligase FadD32"/>
    <property type="match status" value="1"/>
</dbReference>
<keyword evidence="4" id="KW-0443">Lipid metabolism</keyword>
<dbReference type="AlphaFoldDB" id="A0A7I7JV90"/>
<dbReference type="InterPro" id="IPR042099">
    <property type="entry name" value="ANL_N_sf"/>
</dbReference>
<dbReference type="Pfam" id="PF23024">
    <property type="entry name" value="AMP-dom_DIP2-like"/>
    <property type="match status" value="1"/>
</dbReference>
<feature type="domain" description="AMP-dependent synthetase/ligase" evidence="5">
    <location>
        <begin position="11"/>
        <end position="409"/>
    </location>
</feature>
<dbReference type="EMBL" id="AP022563">
    <property type="protein sequence ID" value="BBX15720.1"/>
    <property type="molecule type" value="Genomic_DNA"/>
</dbReference>
<dbReference type="Gene3D" id="3.30.300.30">
    <property type="match status" value="1"/>
</dbReference>
<dbReference type="InterPro" id="IPR040097">
    <property type="entry name" value="FAAL/FAAC"/>
</dbReference>
<accession>A0A7I7JV90</accession>
<protein>
    <submittedName>
        <fullName evidence="7">Acyl-CoA synthetase</fullName>
    </submittedName>
</protein>
<evidence type="ECO:0000313" key="7">
    <source>
        <dbReference type="EMBL" id="BBX15720.1"/>
    </source>
</evidence>
<dbReference type="OrthoDB" id="3671040at2"/>
<reference evidence="7 8" key="1">
    <citation type="journal article" date="2019" name="Emerg. Microbes Infect.">
        <title>Comprehensive subspecies identification of 175 nontuberculous mycobacteria species based on 7547 genomic profiles.</title>
        <authorList>
            <person name="Matsumoto Y."/>
            <person name="Kinjo T."/>
            <person name="Motooka D."/>
            <person name="Nabeya D."/>
            <person name="Jung N."/>
            <person name="Uechi K."/>
            <person name="Horii T."/>
            <person name="Iida T."/>
            <person name="Fujita J."/>
            <person name="Nakamura S."/>
        </authorList>
    </citation>
    <scope>NUCLEOTIDE SEQUENCE [LARGE SCALE GENOMIC DNA]</scope>
    <source>
        <strain evidence="7 8">JCM 6396</strain>
    </source>
</reference>
<dbReference type="Gene3D" id="3.40.50.12780">
    <property type="entry name" value="N-terminal domain of ligase-like"/>
    <property type="match status" value="1"/>
</dbReference>
<keyword evidence="8" id="KW-1185">Reference proteome</keyword>
<dbReference type="CDD" id="cd05931">
    <property type="entry name" value="FAAL"/>
    <property type="match status" value="1"/>
</dbReference>
<dbReference type="KEGG" id="mdu:MDUV_05800"/>
<dbReference type="GO" id="GO:0006633">
    <property type="term" value="P:fatty acid biosynthetic process"/>
    <property type="evidence" value="ECO:0007669"/>
    <property type="project" value="TreeGrafter"/>
</dbReference>
<name>A0A7I7JV90_9MYCO</name>
<organism evidence="7 8">
    <name type="scientific">Mycolicibacterium duvalii</name>
    <dbReference type="NCBI Taxonomy" id="39688"/>
    <lineage>
        <taxon>Bacteria</taxon>
        <taxon>Bacillati</taxon>
        <taxon>Actinomycetota</taxon>
        <taxon>Actinomycetes</taxon>
        <taxon>Mycobacteriales</taxon>
        <taxon>Mycobacteriaceae</taxon>
        <taxon>Mycolicibacterium</taxon>
    </lineage>
</organism>
<dbReference type="GO" id="GO:0016874">
    <property type="term" value="F:ligase activity"/>
    <property type="evidence" value="ECO:0007669"/>
    <property type="project" value="UniProtKB-KW"/>
</dbReference>
<evidence type="ECO:0000256" key="3">
    <source>
        <dbReference type="ARBA" id="ARBA00022832"/>
    </source>
</evidence>
<gene>
    <name evidence="7" type="ORF">MDUV_05800</name>
</gene>
<proteinExistence type="inferred from homology"/>
<evidence type="ECO:0000313" key="8">
    <source>
        <dbReference type="Proteomes" id="UP000467006"/>
    </source>
</evidence>
<dbReference type="Pfam" id="PF00501">
    <property type="entry name" value="AMP-binding"/>
    <property type="match status" value="1"/>
</dbReference>
<dbReference type="PANTHER" id="PTHR22754:SF32">
    <property type="entry name" value="DISCO-INTERACTING PROTEIN 2"/>
    <property type="match status" value="1"/>
</dbReference>
<dbReference type="FunFam" id="3.30.300.30:FF:000016">
    <property type="entry name" value="Fatty-acid-CoA ligase FadD26"/>
    <property type="match status" value="1"/>
</dbReference>
<dbReference type="RefSeq" id="WP_098003392.1">
    <property type="nucleotide sequence ID" value="NZ_AP022563.1"/>
</dbReference>
<evidence type="ECO:0000259" key="6">
    <source>
        <dbReference type="Pfam" id="PF23024"/>
    </source>
</evidence>
<dbReference type="Proteomes" id="UP000467006">
    <property type="component" value="Chromosome"/>
</dbReference>
<dbReference type="GO" id="GO:0005886">
    <property type="term" value="C:plasma membrane"/>
    <property type="evidence" value="ECO:0007669"/>
    <property type="project" value="TreeGrafter"/>
</dbReference>
<dbReference type="GO" id="GO:0071766">
    <property type="term" value="P:Actinobacterium-type cell wall biogenesis"/>
    <property type="evidence" value="ECO:0007669"/>
    <property type="project" value="UniProtKB-ARBA"/>
</dbReference>
<dbReference type="GO" id="GO:0070566">
    <property type="term" value="F:adenylyltransferase activity"/>
    <property type="evidence" value="ECO:0007669"/>
    <property type="project" value="TreeGrafter"/>
</dbReference>
<dbReference type="InterPro" id="IPR045851">
    <property type="entry name" value="AMP-bd_C_sf"/>
</dbReference>
<evidence type="ECO:0000256" key="1">
    <source>
        <dbReference type="ARBA" id="ARBA00006432"/>
    </source>
</evidence>
<evidence type="ECO:0000259" key="5">
    <source>
        <dbReference type="Pfam" id="PF00501"/>
    </source>
</evidence>
<evidence type="ECO:0000256" key="4">
    <source>
        <dbReference type="ARBA" id="ARBA00023098"/>
    </source>
</evidence>
<evidence type="ECO:0000256" key="2">
    <source>
        <dbReference type="ARBA" id="ARBA00022598"/>
    </source>
</evidence>
<dbReference type="SUPFAM" id="SSF56801">
    <property type="entry name" value="Acetyl-CoA synthetase-like"/>
    <property type="match status" value="1"/>
</dbReference>
<dbReference type="InterPro" id="IPR025110">
    <property type="entry name" value="AMP-bd_C"/>
</dbReference>
<keyword evidence="3" id="KW-0276">Fatty acid metabolism</keyword>